<feature type="non-terminal residue" evidence="5">
    <location>
        <position position="1"/>
    </location>
</feature>
<dbReference type="InterPro" id="IPR032675">
    <property type="entry name" value="LRR_dom_sf"/>
</dbReference>
<dbReference type="InterPro" id="IPR055414">
    <property type="entry name" value="LRR_R13L4/SHOC2-like"/>
</dbReference>
<dbReference type="GO" id="GO:0008270">
    <property type="term" value="F:zinc ion binding"/>
    <property type="evidence" value="ECO:0007669"/>
    <property type="project" value="UniProtKB-KW"/>
</dbReference>
<keyword evidence="6" id="KW-1185">Reference proteome</keyword>
<dbReference type="SUPFAM" id="SSF52058">
    <property type="entry name" value="L domain-like"/>
    <property type="match status" value="1"/>
</dbReference>
<dbReference type="Pfam" id="PF14111">
    <property type="entry name" value="DUF4283"/>
    <property type="match status" value="1"/>
</dbReference>
<dbReference type="Pfam" id="PF23598">
    <property type="entry name" value="LRR_14"/>
    <property type="match status" value="1"/>
</dbReference>
<evidence type="ECO:0000313" key="6">
    <source>
        <dbReference type="Proteomes" id="UP000027120"/>
    </source>
</evidence>
<evidence type="ECO:0000256" key="2">
    <source>
        <dbReference type="PROSITE-ProRule" id="PRU00047"/>
    </source>
</evidence>
<feature type="region of interest" description="Disordered" evidence="3">
    <location>
        <begin position="134"/>
        <end position="154"/>
    </location>
</feature>
<dbReference type="STRING" id="2711.A0A067D4V7"/>
<reference evidence="5 6" key="1">
    <citation type="submission" date="2014-04" db="EMBL/GenBank/DDBJ databases">
        <authorList>
            <consortium name="International Citrus Genome Consortium"/>
            <person name="Gmitter F."/>
            <person name="Chen C."/>
            <person name="Farmerie W."/>
            <person name="Harkins T."/>
            <person name="Desany B."/>
            <person name="Mohiuddin M."/>
            <person name="Kodira C."/>
            <person name="Borodovsky M."/>
            <person name="Lomsadze A."/>
            <person name="Burns P."/>
            <person name="Jenkins J."/>
            <person name="Prochnik S."/>
            <person name="Shu S."/>
            <person name="Chapman J."/>
            <person name="Pitluck S."/>
            <person name="Schmutz J."/>
            <person name="Rokhsar D."/>
        </authorList>
    </citation>
    <scope>NUCLEOTIDE SEQUENCE</scope>
</reference>
<dbReference type="Proteomes" id="UP000027120">
    <property type="component" value="Unassembled WGS sequence"/>
</dbReference>
<dbReference type="AlphaFoldDB" id="A0A067D4V7"/>
<dbReference type="InterPro" id="IPR025558">
    <property type="entry name" value="DUF4283"/>
</dbReference>
<dbReference type="GO" id="GO:0003676">
    <property type="term" value="F:nucleic acid binding"/>
    <property type="evidence" value="ECO:0007669"/>
    <property type="project" value="InterPro"/>
</dbReference>
<proteinExistence type="predicted"/>
<dbReference type="EMBL" id="KK789510">
    <property type="protein sequence ID" value="KDO37843.1"/>
    <property type="molecule type" value="Genomic_DNA"/>
</dbReference>
<evidence type="ECO:0000313" key="5">
    <source>
        <dbReference type="EMBL" id="KDO37843.1"/>
    </source>
</evidence>
<accession>A0A067D4V7</accession>
<dbReference type="PROSITE" id="PS50158">
    <property type="entry name" value="ZF_CCHC"/>
    <property type="match status" value="1"/>
</dbReference>
<keyword evidence="2" id="KW-0863">Zinc-finger</keyword>
<keyword evidence="1" id="KW-0677">Repeat</keyword>
<name>A0A067D4V7_CITSI</name>
<evidence type="ECO:0000259" key="4">
    <source>
        <dbReference type="PROSITE" id="PS50158"/>
    </source>
</evidence>
<dbReference type="PANTHER" id="PTHR31286">
    <property type="entry name" value="GLYCINE-RICH CELL WALL STRUCTURAL PROTEIN 1.8-LIKE"/>
    <property type="match status" value="1"/>
</dbReference>
<keyword evidence="2" id="KW-0479">Metal-binding</keyword>
<keyword evidence="2" id="KW-0862">Zinc</keyword>
<protein>
    <recommendedName>
        <fullName evidence="4">CCHC-type domain-containing protein</fullName>
    </recommendedName>
</protein>
<dbReference type="InterPro" id="IPR001878">
    <property type="entry name" value="Znf_CCHC"/>
</dbReference>
<dbReference type="PANTHER" id="PTHR31286:SF99">
    <property type="entry name" value="DUF4283 DOMAIN-CONTAINING PROTEIN"/>
    <property type="match status" value="1"/>
</dbReference>
<dbReference type="InterPro" id="IPR040256">
    <property type="entry name" value="At4g02000-like"/>
</dbReference>
<dbReference type="Gene3D" id="3.80.10.10">
    <property type="entry name" value="Ribonuclease Inhibitor"/>
    <property type="match status" value="1"/>
</dbReference>
<feature type="non-terminal residue" evidence="5">
    <location>
        <position position="437"/>
    </location>
</feature>
<sequence>KVLDLEDAPVDYLPEGVGNLFNLHYLSVKNTKVKIIPKSIGNLLGLETLDLKNTLVRELPVEIRNLKRLRYLMVYQYNYTAGFAAAKLHEGFGSLTNLQKLCIIEADSEALKELMKLRQLRNLLKTIPPPLAADRSTKKARFRSHEVDADSPSPLSFKDALVHPEQYRSSEDAEMEEEWDLEPGDVTIGDDGTMPTIKFSKRIQDKLIKPWQNSVVVKLLGRNIGYKVLCNRLKVMWHQIHDFSVIDLENNYFLIRLKSPEDAVYALTEGPWVIFGHYLTVQPWTPQFDSTTTDLDSAIVWIRLPGMAFHLYDKRILRKIGQLVGNVIKIDYHTALRERGKFARIAVRISLSQPLLSRFNIDGKIQKVEYEGLPIICYQCGKYGHNSIVCQSKQKMNEANNGYSENIIPTNSAGEKDGAVDMTTEKSEKFGPWMIVA</sequence>
<evidence type="ECO:0000256" key="3">
    <source>
        <dbReference type="SAM" id="MobiDB-lite"/>
    </source>
</evidence>
<feature type="domain" description="CCHC-type" evidence="4">
    <location>
        <begin position="377"/>
        <end position="392"/>
    </location>
</feature>
<evidence type="ECO:0000256" key="1">
    <source>
        <dbReference type="ARBA" id="ARBA00022737"/>
    </source>
</evidence>
<gene>
    <name evidence="5" type="ORF">CISIN_1g047084mg</name>
</gene>
<organism evidence="5 6">
    <name type="scientific">Citrus sinensis</name>
    <name type="common">Sweet orange</name>
    <name type="synonym">Citrus aurantium var. sinensis</name>
    <dbReference type="NCBI Taxonomy" id="2711"/>
    <lineage>
        <taxon>Eukaryota</taxon>
        <taxon>Viridiplantae</taxon>
        <taxon>Streptophyta</taxon>
        <taxon>Embryophyta</taxon>
        <taxon>Tracheophyta</taxon>
        <taxon>Spermatophyta</taxon>
        <taxon>Magnoliopsida</taxon>
        <taxon>eudicotyledons</taxon>
        <taxon>Gunneridae</taxon>
        <taxon>Pentapetalae</taxon>
        <taxon>rosids</taxon>
        <taxon>malvids</taxon>
        <taxon>Sapindales</taxon>
        <taxon>Rutaceae</taxon>
        <taxon>Aurantioideae</taxon>
        <taxon>Citrus</taxon>
    </lineage>
</organism>
<dbReference type="SMR" id="A0A067D4V7"/>